<sequence length="1034" mass="111710">MPDRDSDAVPDGGVARPAPARDDRSDYQYVSESVERPDLVDALDARVTGEVRFDTYTRQMYATDASAYEVTPIGVVFPTSTADVASVVAYCADEEIPVLPRGGGTSLAGQTVNEAVVLDFTRHMDGVQSIDPDAREARVQAGTVLATLNDRAAEHGLTFGPDPAAGNRSAIGGAIGNNSTGAHSLVYEKTDHYVEEVEAVLADGTVTTFGNVEVAELRERADPEGDAAERIAAGVVELLDEHGEEIERRYPEMKRNVSGYNLDRLHAEAEGEFGEAGVVNLARLLAGSEGTLAVITEATVSLEPKPETKSVALLTYDSVLDTVSDVVHVLEHDPAAVELIDDVLIGLAAETSEFEEVAGKLPDRTEAALLVEFYAEDEDDGREQIQRLLADRVPGRGADDAEDDGDADDADSAAECYAFDALEAHDEADRKELWKLRKSGLPILLSRTSDAKHISFLEDCAVPPEHLPEFVSGFQDVLDEHDTFAAFYAHAGPGVLHVRPLVDTKSQPDVDAMQAIGEAVTDLVVELGGSVSGEHGDGRARTQWNRKLYGDELWFAFQDLKTAFDPDWLLNPGQVCGDVSLTENLRFDPDYEFEAGFDSALEWDNENGMQGMVELCHGCGGCRTQQSDGGVMCPTYRAADEEITATRGRANMLRQAMSGDLPDDPTDEKFVTEVMDLCIGCKGCANDCPSEVDLAKLKAEVTHAYHEEHGSSLRSKIFANVDTLASLGSTFAPLTNWATKVPGARTVLEQTIGIATERTLPTFERETLQDWFEARGGSRVDPDDAEHRVVLLPDTYTNYSHPDVGKAAVEVLEAAGVHVDVADVTDSGRPAFSKGFLDVARETARENVDALLPRIEAGWDVVVAEPSDAVMLQSDYGDLLSGPDVETFRANSYGVCEYLDTFRLDDGIEFDAPDRSVAYHGHCHQKATKKDHHAVGVLRRAGYRVDPLDSGCCGMAGSFGYEAEHHAMSTAIGETLKEQIDDSGAESVVAPGASCRTQLSDFDTTVDHALLARENRDREEPPTPIEALAAGLAR</sequence>
<dbReference type="STRING" id="660517.SAMN04487946_10655"/>
<dbReference type="Gene3D" id="3.30.43.10">
    <property type="entry name" value="Uridine Diphospho-n-acetylenolpyruvylglucosamine Reductase, domain 2"/>
    <property type="match status" value="1"/>
</dbReference>
<dbReference type="Pfam" id="PF13183">
    <property type="entry name" value="Fer4_8"/>
    <property type="match status" value="1"/>
</dbReference>
<feature type="domain" description="4Fe-4S ferredoxin-type" evidence="9">
    <location>
        <begin position="668"/>
        <end position="700"/>
    </location>
</feature>
<dbReference type="PROSITE" id="PS51387">
    <property type="entry name" value="FAD_PCMH"/>
    <property type="match status" value="1"/>
</dbReference>
<evidence type="ECO:0000256" key="8">
    <source>
        <dbReference type="SAM" id="MobiDB-lite"/>
    </source>
</evidence>
<evidence type="ECO:0000256" key="3">
    <source>
        <dbReference type="ARBA" id="ARBA00022630"/>
    </source>
</evidence>
<reference evidence="12" key="1">
    <citation type="submission" date="2016-10" db="EMBL/GenBank/DDBJ databases">
        <authorList>
            <person name="Varghese N."/>
            <person name="Submissions S."/>
        </authorList>
    </citation>
    <scope>NUCLEOTIDE SEQUENCE [LARGE SCALE GENOMIC DNA]</scope>
    <source>
        <strain evidence="12">CGMCC 1.10118</strain>
    </source>
</reference>
<evidence type="ECO:0000256" key="7">
    <source>
        <dbReference type="ARBA" id="ARBA00038897"/>
    </source>
</evidence>
<name>A0A1H3GZJ1_9EURY</name>
<dbReference type="RefSeq" id="WP_089767166.1">
    <property type="nucleotide sequence ID" value="NZ_FNPB01000006.1"/>
</dbReference>
<feature type="region of interest" description="Disordered" evidence="8">
    <location>
        <begin position="391"/>
        <end position="410"/>
    </location>
</feature>
<dbReference type="GO" id="GO:0071949">
    <property type="term" value="F:FAD binding"/>
    <property type="evidence" value="ECO:0007669"/>
    <property type="project" value="InterPro"/>
</dbReference>
<dbReference type="PROSITE" id="PS51379">
    <property type="entry name" value="4FE4S_FER_2"/>
    <property type="match status" value="1"/>
</dbReference>
<comment type="cofactor">
    <cofactor evidence="1">
        <name>FAD</name>
        <dbReference type="ChEBI" id="CHEBI:57692"/>
    </cofactor>
</comment>
<keyword evidence="6" id="KW-0560">Oxidoreductase</keyword>
<dbReference type="InterPro" id="IPR006094">
    <property type="entry name" value="Oxid_FAD_bind_N"/>
</dbReference>
<dbReference type="Proteomes" id="UP000199170">
    <property type="component" value="Unassembled WGS sequence"/>
</dbReference>
<dbReference type="InterPro" id="IPR004017">
    <property type="entry name" value="Cys_rich_dom"/>
</dbReference>
<keyword evidence="5" id="KW-0809">Transit peptide</keyword>
<dbReference type="Pfam" id="PF01565">
    <property type="entry name" value="FAD_binding_4"/>
    <property type="match status" value="1"/>
</dbReference>
<keyword evidence="12" id="KW-1185">Reference proteome</keyword>
<dbReference type="PROSITE" id="PS00198">
    <property type="entry name" value="4FE4S_FER_1"/>
    <property type="match status" value="1"/>
</dbReference>
<feature type="region of interest" description="Disordered" evidence="8">
    <location>
        <begin position="1013"/>
        <end position="1034"/>
    </location>
</feature>
<feature type="domain" description="FAD-binding PCMH-type" evidence="10">
    <location>
        <begin position="68"/>
        <end position="305"/>
    </location>
</feature>
<dbReference type="InterPro" id="IPR017896">
    <property type="entry name" value="4Fe4S_Fe-S-bd"/>
</dbReference>
<dbReference type="PANTHER" id="PTHR11748">
    <property type="entry name" value="D-LACTATE DEHYDROGENASE"/>
    <property type="match status" value="1"/>
</dbReference>
<dbReference type="OrthoDB" id="2837at2157"/>
<dbReference type="SUPFAM" id="SSF46548">
    <property type="entry name" value="alpha-helical ferredoxin"/>
    <property type="match status" value="1"/>
</dbReference>
<keyword evidence="4" id="KW-0274">FAD</keyword>
<protein>
    <recommendedName>
        <fullName evidence="7">D-lactate dehydrogenase (cytochrome)</fullName>
        <ecNumber evidence="7">1.1.2.4</ecNumber>
    </recommendedName>
</protein>
<evidence type="ECO:0000259" key="10">
    <source>
        <dbReference type="PROSITE" id="PS51387"/>
    </source>
</evidence>
<dbReference type="GO" id="GO:0004458">
    <property type="term" value="F:D-lactate dehydrogenase (cytochrome) activity"/>
    <property type="evidence" value="ECO:0007669"/>
    <property type="project" value="UniProtKB-EC"/>
</dbReference>
<organism evidence="11 12">
    <name type="scientific">Halobellus clavatus</name>
    <dbReference type="NCBI Taxonomy" id="660517"/>
    <lineage>
        <taxon>Archaea</taxon>
        <taxon>Methanobacteriati</taxon>
        <taxon>Methanobacteriota</taxon>
        <taxon>Stenosarchaea group</taxon>
        <taxon>Halobacteria</taxon>
        <taxon>Halobacteriales</taxon>
        <taxon>Haloferacaceae</taxon>
        <taxon>Halobellus</taxon>
    </lineage>
</organism>
<dbReference type="InterPro" id="IPR016164">
    <property type="entry name" value="FAD-linked_Oxase-like_C"/>
</dbReference>
<evidence type="ECO:0000256" key="1">
    <source>
        <dbReference type="ARBA" id="ARBA00001974"/>
    </source>
</evidence>
<dbReference type="AlphaFoldDB" id="A0A1H3GZJ1"/>
<evidence type="ECO:0000256" key="6">
    <source>
        <dbReference type="ARBA" id="ARBA00023002"/>
    </source>
</evidence>
<dbReference type="InterPro" id="IPR016166">
    <property type="entry name" value="FAD-bd_PCMH"/>
</dbReference>
<dbReference type="InterPro" id="IPR036318">
    <property type="entry name" value="FAD-bd_PCMH-like_sf"/>
</dbReference>
<dbReference type="EC" id="1.1.2.4" evidence="7"/>
<evidence type="ECO:0000256" key="2">
    <source>
        <dbReference type="ARBA" id="ARBA00008000"/>
    </source>
</evidence>
<dbReference type="EMBL" id="FNPB01000006">
    <property type="protein sequence ID" value="SDY08355.1"/>
    <property type="molecule type" value="Genomic_DNA"/>
</dbReference>
<dbReference type="InterPro" id="IPR016167">
    <property type="entry name" value="FAD-bd_PCMH_sub1"/>
</dbReference>
<keyword evidence="3" id="KW-0285">Flavoprotein</keyword>
<dbReference type="PANTHER" id="PTHR11748:SF111">
    <property type="entry name" value="D-LACTATE DEHYDROGENASE, MITOCHONDRIAL-RELATED"/>
    <property type="match status" value="1"/>
</dbReference>
<evidence type="ECO:0000256" key="5">
    <source>
        <dbReference type="ARBA" id="ARBA00022946"/>
    </source>
</evidence>
<evidence type="ECO:0000313" key="11">
    <source>
        <dbReference type="EMBL" id="SDY08355.1"/>
    </source>
</evidence>
<gene>
    <name evidence="11" type="ORF">SAMN04487946_10655</name>
</gene>
<accession>A0A1H3GZJ1</accession>
<dbReference type="GO" id="GO:1903457">
    <property type="term" value="P:lactate catabolic process"/>
    <property type="evidence" value="ECO:0007669"/>
    <property type="project" value="TreeGrafter"/>
</dbReference>
<dbReference type="InterPro" id="IPR016169">
    <property type="entry name" value="FAD-bd_PCMH_sub2"/>
</dbReference>
<dbReference type="InterPro" id="IPR004113">
    <property type="entry name" value="FAD-bd_oxidored_4_C"/>
</dbReference>
<dbReference type="GO" id="GO:0008720">
    <property type="term" value="F:D-lactate dehydrogenase (NAD+) activity"/>
    <property type="evidence" value="ECO:0007669"/>
    <property type="project" value="TreeGrafter"/>
</dbReference>
<dbReference type="Pfam" id="PF02754">
    <property type="entry name" value="CCG"/>
    <property type="match status" value="1"/>
</dbReference>
<dbReference type="Gene3D" id="3.30.465.10">
    <property type="match status" value="1"/>
</dbReference>
<evidence type="ECO:0000256" key="4">
    <source>
        <dbReference type="ARBA" id="ARBA00022827"/>
    </source>
</evidence>
<evidence type="ECO:0000259" key="9">
    <source>
        <dbReference type="PROSITE" id="PS51379"/>
    </source>
</evidence>
<comment type="similarity">
    <text evidence="2">Belongs to the FAD-binding oxidoreductase/transferase type 4 family.</text>
</comment>
<dbReference type="SUPFAM" id="SSF56176">
    <property type="entry name" value="FAD-binding/transporter-associated domain-like"/>
    <property type="match status" value="1"/>
</dbReference>
<dbReference type="Gene3D" id="3.30.70.2740">
    <property type="match status" value="1"/>
</dbReference>
<proteinExistence type="inferred from homology"/>
<evidence type="ECO:0000313" key="12">
    <source>
        <dbReference type="Proteomes" id="UP000199170"/>
    </source>
</evidence>
<dbReference type="Pfam" id="PF02913">
    <property type="entry name" value="FAD-oxidase_C"/>
    <property type="match status" value="1"/>
</dbReference>
<feature type="compositionally biased region" description="Acidic residues" evidence="8">
    <location>
        <begin position="400"/>
        <end position="410"/>
    </location>
</feature>
<dbReference type="SUPFAM" id="SSF55103">
    <property type="entry name" value="FAD-linked oxidases, C-terminal domain"/>
    <property type="match status" value="1"/>
</dbReference>
<dbReference type="InterPro" id="IPR017900">
    <property type="entry name" value="4Fe4S_Fe_S_CS"/>
</dbReference>
<feature type="region of interest" description="Disordered" evidence="8">
    <location>
        <begin position="1"/>
        <end position="31"/>
    </location>
</feature>